<evidence type="ECO:0000256" key="2">
    <source>
        <dbReference type="ARBA" id="ARBA00022618"/>
    </source>
</evidence>
<dbReference type="InterPro" id="IPR059120">
    <property type="entry name" value="Cullin-like_AB"/>
</dbReference>
<dbReference type="KEGG" id="blac:94344519"/>
<keyword evidence="4" id="KW-0833">Ubl conjugation pathway</keyword>
<dbReference type="GO" id="GO:0070979">
    <property type="term" value="P:protein K11-linked ubiquitination"/>
    <property type="evidence" value="ECO:0007669"/>
    <property type="project" value="TreeGrafter"/>
</dbReference>
<dbReference type="AlphaFoldDB" id="A0A976NYL8"/>
<feature type="domain" description="Cullin family profile" evidence="8">
    <location>
        <begin position="465"/>
        <end position="668"/>
    </location>
</feature>
<dbReference type="GeneID" id="94344519"/>
<dbReference type="InterPro" id="IPR036317">
    <property type="entry name" value="Cullin_homology_sf"/>
</dbReference>
<dbReference type="GO" id="GO:0031625">
    <property type="term" value="F:ubiquitin protein ligase binding"/>
    <property type="evidence" value="ECO:0007669"/>
    <property type="project" value="InterPro"/>
</dbReference>
<dbReference type="EMBL" id="SHOA02000012">
    <property type="protein sequence ID" value="TDH72760.1"/>
    <property type="molecule type" value="Genomic_DNA"/>
</dbReference>
<proteinExistence type="inferred from homology"/>
<dbReference type="Proteomes" id="UP000294530">
    <property type="component" value="Unassembled WGS sequence"/>
</dbReference>
<keyword evidence="10" id="KW-1185">Reference proteome</keyword>
<dbReference type="InterPro" id="IPR014786">
    <property type="entry name" value="ANAPC2_C"/>
</dbReference>
<dbReference type="RefSeq" id="XP_067822259.1">
    <property type="nucleotide sequence ID" value="XM_067958848.1"/>
</dbReference>
<organism evidence="9 10">
    <name type="scientific">Bremia lactucae</name>
    <name type="common">Lettuce downy mildew</name>
    <dbReference type="NCBI Taxonomy" id="4779"/>
    <lineage>
        <taxon>Eukaryota</taxon>
        <taxon>Sar</taxon>
        <taxon>Stramenopiles</taxon>
        <taxon>Oomycota</taxon>
        <taxon>Peronosporomycetes</taxon>
        <taxon>Peronosporales</taxon>
        <taxon>Peronosporaceae</taxon>
        <taxon>Bremia</taxon>
    </lineage>
</organism>
<evidence type="ECO:0000256" key="3">
    <source>
        <dbReference type="ARBA" id="ARBA00022776"/>
    </source>
</evidence>
<evidence type="ECO:0000259" key="8">
    <source>
        <dbReference type="PROSITE" id="PS50069"/>
    </source>
</evidence>
<dbReference type="InterPro" id="IPR044554">
    <property type="entry name" value="ANAPC2"/>
</dbReference>
<keyword evidence="3" id="KW-0498">Mitosis</keyword>
<dbReference type="InterPro" id="IPR057975">
    <property type="entry name" value="TPR_ANAPC2"/>
</dbReference>
<dbReference type="SMART" id="SM01013">
    <property type="entry name" value="APC2"/>
    <property type="match status" value="1"/>
</dbReference>
<dbReference type="SUPFAM" id="SSF75632">
    <property type="entry name" value="Cullin homology domain"/>
    <property type="match status" value="1"/>
</dbReference>
<evidence type="ECO:0000313" key="9">
    <source>
        <dbReference type="EMBL" id="TDH72760.1"/>
    </source>
</evidence>
<evidence type="ECO:0000256" key="5">
    <source>
        <dbReference type="ARBA" id="ARBA00023306"/>
    </source>
</evidence>
<reference evidence="9 10" key="1">
    <citation type="journal article" date="2021" name="Genome Biol.">
        <title>AFLAP: assembly-free linkage analysis pipeline using k-mers from genome sequencing data.</title>
        <authorList>
            <person name="Fletcher K."/>
            <person name="Zhang L."/>
            <person name="Gil J."/>
            <person name="Han R."/>
            <person name="Cavanaugh K."/>
            <person name="Michelmore R."/>
        </authorList>
    </citation>
    <scope>NUCLEOTIDE SEQUENCE [LARGE SCALE GENOMIC DNA]</scope>
    <source>
        <strain evidence="9 10">SF5</strain>
    </source>
</reference>
<protein>
    <recommendedName>
        <fullName evidence="1">Anaphase-promoting complex subunit 2</fullName>
    </recommendedName>
</protein>
<dbReference type="GO" id="GO:0006511">
    <property type="term" value="P:ubiquitin-dependent protein catabolic process"/>
    <property type="evidence" value="ECO:0007669"/>
    <property type="project" value="InterPro"/>
</dbReference>
<dbReference type="OrthoDB" id="5581181at2759"/>
<keyword evidence="5" id="KW-0131">Cell cycle</keyword>
<dbReference type="SUPFAM" id="SSF46785">
    <property type="entry name" value="Winged helix' DNA-binding domain"/>
    <property type="match status" value="1"/>
</dbReference>
<evidence type="ECO:0000313" key="10">
    <source>
        <dbReference type="Proteomes" id="UP000294530"/>
    </source>
</evidence>
<dbReference type="Pfam" id="PF25773">
    <property type="entry name" value="TPR_ANAPC2"/>
    <property type="match status" value="1"/>
</dbReference>
<dbReference type="PANTHER" id="PTHR45957">
    <property type="entry name" value="ANAPHASE-PROMOTING COMPLEX SUBUNIT 2"/>
    <property type="match status" value="1"/>
</dbReference>
<dbReference type="Pfam" id="PF26557">
    <property type="entry name" value="Cullin_AB"/>
    <property type="match status" value="1"/>
</dbReference>
<evidence type="ECO:0000256" key="7">
    <source>
        <dbReference type="SAM" id="MobiDB-lite"/>
    </source>
</evidence>
<dbReference type="InterPro" id="IPR016158">
    <property type="entry name" value="Cullin_homology"/>
</dbReference>
<dbReference type="Gene3D" id="1.20.1310.10">
    <property type="entry name" value="Cullin Repeats"/>
    <property type="match status" value="1"/>
</dbReference>
<dbReference type="GO" id="GO:0051301">
    <property type="term" value="P:cell division"/>
    <property type="evidence" value="ECO:0007669"/>
    <property type="project" value="UniProtKB-KW"/>
</dbReference>
<feature type="region of interest" description="Disordered" evidence="7">
    <location>
        <begin position="434"/>
        <end position="453"/>
    </location>
</feature>
<evidence type="ECO:0000256" key="6">
    <source>
        <dbReference type="PROSITE-ProRule" id="PRU00330"/>
    </source>
</evidence>
<dbReference type="Pfam" id="PF08672">
    <property type="entry name" value="ANAPC2"/>
    <property type="match status" value="1"/>
</dbReference>
<comment type="caution">
    <text evidence="9">The sequence shown here is derived from an EMBL/GenBank/DDBJ whole genome shotgun (WGS) entry which is preliminary data.</text>
</comment>
<sequence length="794" mass="90974">MSGVLRVDRELLWRKLFAFDHEPEDDPSTEFLCNSDRLCNIIQTAVARGRHEPLRQMLLQRLGYWLRSDVVPPFWSFFDQLLAEYAHNSNSRRGHRQFALLCAQQLMLALQFAEDAFSHCVQIASLFDDHVQLKNTQQRMLQELQLHFRLRVFDDLRLVEKFEELLLIFFTMSFHRFRGKEKAQVFDARPIRQSLMQLQWFHLAEPVLLQVLHSQIKKEVLSICGEVYDELLLAEVERWAHSDLVPWLENVLETNDTTILKKWREELSRQVVQEFASLRITQLFEMIKEFPDSVPALEDLRQCIDQTQQHRELVYKFRQALQSRLLQPGANTSAILDIYVSTIKAFRLLDPKGVMLEALSGPIKEYLRKRKDTVRCIVQSLTDDQSGDLFEELRRDNMRLIPYDDDSDDDEVKSGDVTWISVALLNNNLTNSMQDVSPDSWEPDPIEADPTKTSLSRSSEDILKILVNIYGSRELFVNEYRMMLADKLLQNRDFNTDRDVQTLELLKLRFGEDSLQQCEIMVRDIDDSKRLNPNVQSIIQNSAATAGSKTGSQVACTRVDATIVSQQFWPPLQGEVFTLHPKIMHDLNAFKDAYHVLRNPRALVWSPSLGSIQLSIELENEEREFTVSPLQATIILYFEAQRRWSVETLAAKLDVSNDALLKHVSVWLNHGLVAFATERTELIASTSFQGTGRDDNTIVEELETAVSSDAQAQEDLQLLESYLVGMLSNFGSLTIQQIHNMLATFARSGAQPYTKTISGLSVVLEKLVNRGKLEIVGGFARVAHGGTSQADGVS</sequence>
<name>A0A976NYL8_BRELC</name>
<dbReference type="GO" id="GO:0007091">
    <property type="term" value="P:metaphase/anaphase transition of mitotic cell cycle"/>
    <property type="evidence" value="ECO:0007669"/>
    <property type="project" value="TreeGrafter"/>
</dbReference>
<dbReference type="PANTHER" id="PTHR45957:SF1">
    <property type="entry name" value="ANAPHASE-PROMOTING COMPLEX SUBUNIT 2"/>
    <property type="match status" value="1"/>
</dbReference>
<evidence type="ECO:0000256" key="4">
    <source>
        <dbReference type="ARBA" id="ARBA00022786"/>
    </source>
</evidence>
<accession>A0A976NYL8</accession>
<keyword evidence="2" id="KW-0132">Cell division</keyword>
<dbReference type="InterPro" id="IPR036388">
    <property type="entry name" value="WH-like_DNA-bd_sf"/>
</dbReference>
<dbReference type="PROSITE" id="PS50069">
    <property type="entry name" value="CULLIN_2"/>
    <property type="match status" value="1"/>
</dbReference>
<evidence type="ECO:0000256" key="1">
    <source>
        <dbReference type="ARBA" id="ARBA00016068"/>
    </source>
</evidence>
<dbReference type="SMART" id="SM00182">
    <property type="entry name" value="CULLIN"/>
    <property type="match status" value="1"/>
</dbReference>
<dbReference type="GO" id="GO:0005680">
    <property type="term" value="C:anaphase-promoting complex"/>
    <property type="evidence" value="ECO:0007669"/>
    <property type="project" value="TreeGrafter"/>
</dbReference>
<comment type="similarity">
    <text evidence="6">Belongs to the cullin family.</text>
</comment>
<dbReference type="Gene3D" id="3.30.230.130">
    <property type="entry name" value="Cullin, Chain C, Domain 2"/>
    <property type="match status" value="1"/>
</dbReference>
<dbReference type="InterPro" id="IPR036390">
    <property type="entry name" value="WH_DNA-bd_sf"/>
</dbReference>
<gene>
    <name evidence="9" type="ORF">CCR75_000742</name>
</gene>
<dbReference type="Gene3D" id="1.10.10.10">
    <property type="entry name" value="Winged helix-like DNA-binding domain superfamily/Winged helix DNA-binding domain"/>
    <property type="match status" value="1"/>
</dbReference>